<organism evidence="1 2">
    <name type="scientific">Pseudooceanicola albus</name>
    <dbReference type="NCBI Taxonomy" id="2692189"/>
    <lineage>
        <taxon>Bacteria</taxon>
        <taxon>Pseudomonadati</taxon>
        <taxon>Pseudomonadota</taxon>
        <taxon>Alphaproteobacteria</taxon>
        <taxon>Rhodobacterales</taxon>
        <taxon>Paracoccaceae</taxon>
        <taxon>Pseudooceanicola</taxon>
    </lineage>
</organism>
<keyword evidence="2" id="KW-1185">Reference proteome</keyword>
<evidence type="ECO:0008006" key="3">
    <source>
        <dbReference type="Google" id="ProtNLM"/>
    </source>
</evidence>
<comment type="caution">
    <text evidence="1">The sequence shown here is derived from an EMBL/GenBank/DDBJ whole genome shotgun (WGS) entry which is preliminary data.</text>
</comment>
<accession>A0A6L7G8R9</accession>
<name>A0A6L7G8R9_9RHOB</name>
<evidence type="ECO:0000313" key="1">
    <source>
        <dbReference type="EMBL" id="MXN19073.1"/>
    </source>
</evidence>
<dbReference type="AlphaFoldDB" id="A0A6L7G8R9"/>
<dbReference type="RefSeq" id="WP_160895192.1">
    <property type="nucleotide sequence ID" value="NZ_WUMU01000016.1"/>
</dbReference>
<sequence>MTDHTMTRDAACGSARWAAGFMGMSIRTFYSKRPTLEAKGFPRPDPVLNLYIKADVKAWLEKRRRIQDSDKVVDGIERPSINLDAL</sequence>
<reference evidence="1 2" key="1">
    <citation type="submission" date="2019-12" db="EMBL/GenBank/DDBJ databases">
        <authorList>
            <person name="Li M."/>
        </authorList>
    </citation>
    <scope>NUCLEOTIDE SEQUENCE [LARGE SCALE GENOMIC DNA]</scope>
    <source>
        <strain evidence="1 2">GBMRC 2024</strain>
    </source>
</reference>
<gene>
    <name evidence="1" type="ORF">GR170_14615</name>
</gene>
<proteinExistence type="predicted"/>
<dbReference type="EMBL" id="WUMU01000016">
    <property type="protein sequence ID" value="MXN19073.1"/>
    <property type="molecule type" value="Genomic_DNA"/>
</dbReference>
<protein>
    <recommendedName>
        <fullName evidence="3">AlpA family phage regulatory protein</fullName>
    </recommendedName>
</protein>
<evidence type="ECO:0000313" key="2">
    <source>
        <dbReference type="Proteomes" id="UP000477911"/>
    </source>
</evidence>
<dbReference type="Proteomes" id="UP000477911">
    <property type="component" value="Unassembled WGS sequence"/>
</dbReference>